<name>A0A9Q0IRI8_9TELE</name>
<dbReference type="Proteomes" id="UP001148018">
    <property type="component" value="Unassembled WGS sequence"/>
</dbReference>
<dbReference type="PANTHER" id="PTHR23227:SF67">
    <property type="entry name" value="CRANIOFACIAL DEVELOPMENT PROTEIN 2-LIKE"/>
    <property type="match status" value="1"/>
</dbReference>
<protein>
    <recommendedName>
        <fullName evidence="3">Endonuclease/exonuclease/phosphatase domain-containing protein</fullName>
    </recommendedName>
</protein>
<dbReference type="InterPro" id="IPR036691">
    <property type="entry name" value="Endo/exonu/phosph_ase_sf"/>
</dbReference>
<dbReference type="SUPFAM" id="SSF56219">
    <property type="entry name" value="DNase I-like"/>
    <property type="match status" value="1"/>
</dbReference>
<dbReference type="EMBL" id="JANIIK010000040">
    <property type="protein sequence ID" value="KAJ3607615.1"/>
    <property type="molecule type" value="Genomic_DNA"/>
</dbReference>
<dbReference type="AlphaFoldDB" id="A0A9Q0IRI8"/>
<reference evidence="1" key="1">
    <citation type="submission" date="2022-07" db="EMBL/GenBank/DDBJ databases">
        <title>Chromosome-level genome of Muraenolepis orangiensis.</title>
        <authorList>
            <person name="Kim J."/>
        </authorList>
    </citation>
    <scope>NUCLEOTIDE SEQUENCE</scope>
    <source>
        <strain evidence="1">KU_S4_2022</strain>
        <tissue evidence="1">Muscle</tissue>
    </source>
</reference>
<evidence type="ECO:0008006" key="3">
    <source>
        <dbReference type="Google" id="ProtNLM"/>
    </source>
</evidence>
<dbReference type="OrthoDB" id="410381at2759"/>
<evidence type="ECO:0000313" key="2">
    <source>
        <dbReference type="Proteomes" id="UP001148018"/>
    </source>
</evidence>
<evidence type="ECO:0000313" key="1">
    <source>
        <dbReference type="EMBL" id="KAJ3607615.1"/>
    </source>
</evidence>
<organism evidence="1 2">
    <name type="scientific">Muraenolepis orangiensis</name>
    <name type="common">Patagonian moray cod</name>
    <dbReference type="NCBI Taxonomy" id="630683"/>
    <lineage>
        <taxon>Eukaryota</taxon>
        <taxon>Metazoa</taxon>
        <taxon>Chordata</taxon>
        <taxon>Craniata</taxon>
        <taxon>Vertebrata</taxon>
        <taxon>Euteleostomi</taxon>
        <taxon>Actinopterygii</taxon>
        <taxon>Neopterygii</taxon>
        <taxon>Teleostei</taxon>
        <taxon>Neoteleostei</taxon>
        <taxon>Acanthomorphata</taxon>
        <taxon>Zeiogadaria</taxon>
        <taxon>Gadariae</taxon>
        <taxon>Gadiformes</taxon>
        <taxon>Muraenolepidoidei</taxon>
        <taxon>Muraenolepididae</taxon>
        <taxon>Muraenolepis</taxon>
    </lineage>
</organism>
<dbReference type="InterPro" id="IPR027124">
    <property type="entry name" value="Swc5/CFDP1/2"/>
</dbReference>
<proteinExistence type="predicted"/>
<dbReference type="PANTHER" id="PTHR23227">
    <property type="entry name" value="BUCENTAUR RELATED"/>
    <property type="match status" value="1"/>
</dbReference>
<accession>A0A9Q0IRI8</accession>
<gene>
    <name evidence="1" type="ORF">NHX12_024666</name>
</gene>
<sequence length="163" mass="18352">MGPHQLSPHYCITPTNNRRVKAHIIQCHAPTNGAVGDVKARSYDSLNHLLGRVGARDFIILMGDFNAKIGGWNEGYEEVMGKHGVGKMNENGECLLRPVSRTTWSLEEVYSLTKPYIKQRGCHQTMLQKTKWITSVSVGSSEGPWKMSEPEEEQMQHLTTICR</sequence>
<keyword evidence="2" id="KW-1185">Reference proteome</keyword>
<dbReference type="Gene3D" id="3.60.10.10">
    <property type="entry name" value="Endonuclease/exonuclease/phosphatase"/>
    <property type="match status" value="1"/>
</dbReference>
<comment type="caution">
    <text evidence="1">The sequence shown here is derived from an EMBL/GenBank/DDBJ whole genome shotgun (WGS) entry which is preliminary data.</text>
</comment>